<gene>
    <name evidence="1" type="primary">Acey_s0042.g621</name>
    <name evidence="1" type="ORF">Y032_0042g621</name>
</gene>
<dbReference type="EMBL" id="JARK01001378">
    <property type="protein sequence ID" value="EYC13951.1"/>
    <property type="molecule type" value="Genomic_DNA"/>
</dbReference>
<dbReference type="Proteomes" id="UP000024635">
    <property type="component" value="Unassembled WGS sequence"/>
</dbReference>
<organism evidence="1 2">
    <name type="scientific">Ancylostoma ceylanicum</name>
    <dbReference type="NCBI Taxonomy" id="53326"/>
    <lineage>
        <taxon>Eukaryota</taxon>
        <taxon>Metazoa</taxon>
        <taxon>Ecdysozoa</taxon>
        <taxon>Nematoda</taxon>
        <taxon>Chromadorea</taxon>
        <taxon>Rhabditida</taxon>
        <taxon>Rhabditina</taxon>
        <taxon>Rhabditomorpha</taxon>
        <taxon>Strongyloidea</taxon>
        <taxon>Ancylostomatidae</taxon>
        <taxon>Ancylostomatinae</taxon>
        <taxon>Ancylostoma</taxon>
    </lineage>
</organism>
<comment type="caution">
    <text evidence="1">The sequence shown here is derived from an EMBL/GenBank/DDBJ whole genome shotgun (WGS) entry which is preliminary data.</text>
</comment>
<accession>A0A016UGB6</accession>
<dbReference type="AlphaFoldDB" id="A0A016UGB6"/>
<reference evidence="2" key="1">
    <citation type="journal article" date="2015" name="Nat. Genet.">
        <title>The genome and transcriptome of the zoonotic hookworm Ancylostoma ceylanicum identify infection-specific gene families.</title>
        <authorList>
            <person name="Schwarz E.M."/>
            <person name="Hu Y."/>
            <person name="Antoshechkin I."/>
            <person name="Miller M.M."/>
            <person name="Sternberg P.W."/>
            <person name="Aroian R.V."/>
        </authorList>
    </citation>
    <scope>NUCLEOTIDE SEQUENCE</scope>
    <source>
        <strain evidence="2">HY135</strain>
    </source>
</reference>
<sequence>MHERRLLSIRHLSGLRSIIDTHLNTLREAEMAGDRVVDGEFLHYRGLNDYPTIMVHKSVVDQKWRKEIRDEYLRGKLQALDQGLAASDVVDDGVEEISTNIVDDDGDYLEEF</sequence>
<protein>
    <submittedName>
        <fullName evidence="1">Uncharacterized protein</fullName>
    </submittedName>
</protein>
<name>A0A016UGB6_9BILA</name>
<evidence type="ECO:0000313" key="1">
    <source>
        <dbReference type="EMBL" id="EYC13951.1"/>
    </source>
</evidence>
<evidence type="ECO:0000313" key="2">
    <source>
        <dbReference type="Proteomes" id="UP000024635"/>
    </source>
</evidence>
<proteinExistence type="predicted"/>
<dbReference type="OrthoDB" id="10480677at2759"/>
<keyword evidence="2" id="KW-1185">Reference proteome</keyword>